<accession>A0A011UKF8</accession>
<evidence type="ECO:0000313" key="1">
    <source>
        <dbReference type="EMBL" id="EXL06691.1"/>
    </source>
</evidence>
<dbReference type="AlphaFoldDB" id="A0A011UKF8"/>
<name>A0A011UKF8_9HYPH</name>
<dbReference type="Proteomes" id="UP000019849">
    <property type="component" value="Unassembled WGS sequence"/>
</dbReference>
<proteinExistence type="predicted"/>
<protein>
    <submittedName>
        <fullName evidence="1">Uncharacterized protein</fullName>
    </submittedName>
</protein>
<sequence>MDMTYLANTYIELKYGNATREDWKALMVAAGKELQEIKAAKSDVFKRYPNVHGRFQQSQLDVLDIREQKICAIYDNAMLAMTTARQCAA</sequence>
<gene>
    <name evidence="1" type="ORF">BG36_06460</name>
</gene>
<dbReference type="EMBL" id="JENY01000016">
    <property type="protein sequence ID" value="EXL06691.1"/>
    <property type="molecule type" value="Genomic_DNA"/>
</dbReference>
<organism evidence="1 2">
    <name type="scientific">Aquamicrobium defluvii</name>
    <dbReference type="NCBI Taxonomy" id="69279"/>
    <lineage>
        <taxon>Bacteria</taxon>
        <taxon>Pseudomonadati</taxon>
        <taxon>Pseudomonadota</taxon>
        <taxon>Alphaproteobacteria</taxon>
        <taxon>Hyphomicrobiales</taxon>
        <taxon>Phyllobacteriaceae</taxon>
        <taxon>Aquamicrobium</taxon>
    </lineage>
</organism>
<dbReference type="PATRIC" id="fig|69279.3.peg.2679"/>
<evidence type="ECO:0000313" key="2">
    <source>
        <dbReference type="Proteomes" id="UP000019849"/>
    </source>
</evidence>
<dbReference type="HOGENOM" id="CLU_2448217_0_0_5"/>
<reference evidence="1 2" key="1">
    <citation type="submission" date="2014-02" db="EMBL/GenBank/DDBJ databases">
        <title>Aquamicrobium defluvii Genome sequencing.</title>
        <authorList>
            <person name="Wang X."/>
        </authorList>
    </citation>
    <scope>NUCLEOTIDE SEQUENCE [LARGE SCALE GENOMIC DNA]</scope>
    <source>
        <strain evidence="1 2">W13Z1</strain>
    </source>
</reference>
<comment type="caution">
    <text evidence="1">The sequence shown here is derived from an EMBL/GenBank/DDBJ whole genome shotgun (WGS) entry which is preliminary data.</text>
</comment>